<comment type="caution">
    <text evidence="1">The sequence shown here is derived from an EMBL/GenBank/DDBJ whole genome shotgun (WGS) entry which is preliminary data.</text>
</comment>
<name>X1UCL3_9ZZZZ</name>
<accession>X1UCL3</accession>
<reference evidence="1" key="1">
    <citation type="journal article" date="2014" name="Front. Microbiol.">
        <title>High frequency of phylogenetically diverse reductive dehalogenase-homologous genes in deep subseafloor sedimentary metagenomes.</title>
        <authorList>
            <person name="Kawai M."/>
            <person name="Futagami T."/>
            <person name="Toyoda A."/>
            <person name="Takaki Y."/>
            <person name="Nishi S."/>
            <person name="Hori S."/>
            <person name="Arai W."/>
            <person name="Tsubouchi T."/>
            <person name="Morono Y."/>
            <person name="Uchiyama I."/>
            <person name="Ito T."/>
            <person name="Fujiyama A."/>
            <person name="Inagaki F."/>
            <person name="Takami H."/>
        </authorList>
    </citation>
    <scope>NUCLEOTIDE SEQUENCE</scope>
    <source>
        <strain evidence="1">Expedition CK06-06</strain>
    </source>
</reference>
<proteinExistence type="predicted"/>
<feature type="non-terminal residue" evidence="1">
    <location>
        <position position="1"/>
    </location>
</feature>
<protein>
    <submittedName>
        <fullName evidence="1">Uncharacterized protein</fullName>
    </submittedName>
</protein>
<gene>
    <name evidence="1" type="ORF">S12H4_44446</name>
</gene>
<dbReference type="EMBL" id="BARW01027384">
    <property type="protein sequence ID" value="GAJ15263.1"/>
    <property type="molecule type" value="Genomic_DNA"/>
</dbReference>
<organism evidence="1">
    <name type="scientific">marine sediment metagenome</name>
    <dbReference type="NCBI Taxonomy" id="412755"/>
    <lineage>
        <taxon>unclassified sequences</taxon>
        <taxon>metagenomes</taxon>
        <taxon>ecological metagenomes</taxon>
    </lineage>
</organism>
<feature type="non-terminal residue" evidence="1">
    <location>
        <position position="256"/>
    </location>
</feature>
<dbReference type="AlphaFoldDB" id="X1UCL3"/>
<evidence type="ECO:0000313" key="1">
    <source>
        <dbReference type="EMBL" id="GAJ15263.1"/>
    </source>
</evidence>
<sequence length="256" mass="29271">AIILLLSVSCVAFADRQLDRTEILQIFEKLTSQPRKTWIPAGTIEARHEEYRAPKTTNLNEINNRINEKIQEYQSNTNKRELTENLQKMRLDAIPFNVRYRLSNEYTMDSTVVIRFDGDRFYWEINVGSRTDSVKPGADLDGNFMTEQFDLDWNARRVFAWDGQKYTMYFLPGNHAIVDTTGSTPNVVNGPLTAGFIPWGYGYYTYKNLSAAESSAVEKDVNGQVHLTLNLADSEMVFVMDPGKDYAVTSYLINGF</sequence>